<feature type="compositionally biased region" description="Basic and acidic residues" evidence="1">
    <location>
        <begin position="244"/>
        <end position="257"/>
    </location>
</feature>
<dbReference type="Gene3D" id="3.90.1530.10">
    <property type="entry name" value="Conserved hypothetical protein from pyrococcus furiosus pfu- 392566-001, ParB domain"/>
    <property type="match status" value="1"/>
</dbReference>
<reference evidence="4" key="1">
    <citation type="journal article" date="2019" name="Int. J. Syst. Evol. Microbiol.">
        <title>The Global Catalogue of Microorganisms (GCM) 10K type strain sequencing project: providing services to taxonomists for standard genome sequencing and annotation.</title>
        <authorList>
            <consortium name="The Broad Institute Genomics Platform"/>
            <consortium name="The Broad Institute Genome Sequencing Center for Infectious Disease"/>
            <person name="Wu L."/>
            <person name="Ma J."/>
        </authorList>
    </citation>
    <scope>NUCLEOTIDE SEQUENCE [LARGE SCALE GENOMIC DNA]</scope>
    <source>
        <strain evidence="4">CECT 7649</strain>
    </source>
</reference>
<evidence type="ECO:0000259" key="2">
    <source>
        <dbReference type="SMART" id="SM00470"/>
    </source>
</evidence>
<protein>
    <submittedName>
        <fullName evidence="3">ParB/RepB/Spo0J family partition protein</fullName>
    </submittedName>
</protein>
<dbReference type="RefSeq" id="WP_380827121.1">
    <property type="nucleotide sequence ID" value="NZ_JBHTCG010000008.1"/>
</dbReference>
<dbReference type="InterPro" id="IPR036086">
    <property type="entry name" value="ParB/Sulfiredoxin_sf"/>
</dbReference>
<name>A0ABW2P8X8_9ACTN</name>
<dbReference type="SMART" id="SM00470">
    <property type="entry name" value="ParB"/>
    <property type="match status" value="1"/>
</dbReference>
<sequence length="351" mass="38212">MPAADITTAGEANALADRRVTPCGMLLSAVANDAGDYEIMAISALAPGDSPRLSGEDAGHTRLLAESDDDLPPILVHRGTMRVIDGMHRLRAALLRGDEKIKVRLFDGDEETAFVMAVEANTAHGLPLSLADREAAAARIVVSRPQWSDRAIASVTGLSAKTVDTIRRAATPGVPQPLSRIGRDGRVRPLTSAEGRRRACELFTARPDASLRQVAEQAGISLGTARDVRNRMMRGEDPIPPQQRARDERREPAGAERRLRRVAAAGRADRPKDPAAILHQLQRDPSVRFTDSGRTLLRWLNEHTAGVRGWEDLSGTMPSHCAYMIADLACAVAEEWLEFAEHVRRRAETTA</sequence>
<evidence type="ECO:0000256" key="1">
    <source>
        <dbReference type="SAM" id="MobiDB-lite"/>
    </source>
</evidence>
<dbReference type="SUPFAM" id="SSF110849">
    <property type="entry name" value="ParB/Sulfiredoxin"/>
    <property type="match status" value="1"/>
</dbReference>
<accession>A0ABW2P8X8</accession>
<evidence type="ECO:0000313" key="3">
    <source>
        <dbReference type="EMBL" id="MFC7383611.1"/>
    </source>
</evidence>
<organism evidence="3 4">
    <name type="scientific">Sphaerisporangium rhizosphaerae</name>
    <dbReference type="NCBI Taxonomy" id="2269375"/>
    <lineage>
        <taxon>Bacteria</taxon>
        <taxon>Bacillati</taxon>
        <taxon>Actinomycetota</taxon>
        <taxon>Actinomycetes</taxon>
        <taxon>Streptosporangiales</taxon>
        <taxon>Streptosporangiaceae</taxon>
        <taxon>Sphaerisporangium</taxon>
    </lineage>
</organism>
<gene>
    <name evidence="3" type="ORF">ACFQSB_15425</name>
</gene>
<proteinExistence type="predicted"/>
<dbReference type="Proteomes" id="UP001596496">
    <property type="component" value="Unassembled WGS sequence"/>
</dbReference>
<comment type="caution">
    <text evidence="3">The sequence shown here is derived from an EMBL/GenBank/DDBJ whole genome shotgun (WGS) entry which is preliminary data.</text>
</comment>
<feature type="domain" description="ParB-like N-terminal" evidence="2">
    <location>
        <begin position="38"/>
        <end position="122"/>
    </location>
</feature>
<evidence type="ECO:0000313" key="4">
    <source>
        <dbReference type="Proteomes" id="UP001596496"/>
    </source>
</evidence>
<dbReference type="EMBL" id="JBHTCG010000008">
    <property type="protein sequence ID" value="MFC7383611.1"/>
    <property type="molecule type" value="Genomic_DNA"/>
</dbReference>
<dbReference type="InterPro" id="IPR003115">
    <property type="entry name" value="ParB_N"/>
</dbReference>
<feature type="region of interest" description="Disordered" evidence="1">
    <location>
        <begin position="231"/>
        <end position="272"/>
    </location>
</feature>
<keyword evidence="4" id="KW-1185">Reference proteome</keyword>